<dbReference type="Gene3D" id="1.10.357.30">
    <property type="entry name" value="Exocyst complex subunit Sec15 C-terminal domain, N-terminal subdomain"/>
    <property type="match status" value="1"/>
</dbReference>
<dbReference type="InParanoid" id="F0XQ04"/>
<dbReference type="EMBL" id="GL629801">
    <property type="protein sequence ID" value="EFX00143.1"/>
    <property type="molecule type" value="Genomic_DNA"/>
</dbReference>
<evidence type="ECO:0000256" key="5">
    <source>
        <dbReference type="PIRNR" id="PIRNR025007"/>
    </source>
</evidence>
<keyword evidence="9" id="KW-1185">Reference proteome</keyword>
<dbReference type="RefSeq" id="XP_014169625.1">
    <property type="nucleotide sequence ID" value="XM_014314150.1"/>
</dbReference>
<comment type="similarity">
    <text evidence="1 5">Belongs to the SEC15 family.</text>
</comment>
<dbReference type="PIRSF" id="PIRSF025007">
    <property type="entry name" value="Sec15"/>
    <property type="match status" value="1"/>
</dbReference>
<dbReference type="GO" id="GO:0006886">
    <property type="term" value="P:intracellular protein transport"/>
    <property type="evidence" value="ECO:0007669"/>
    <property type="project" value="InterPro"/>
</dbReference>
<keyword evidence="2 5" id="KW-0813">Transport</keyword>
<dbReference type="STRING" id="655863.F0XQ04"/>
<dbReference type="InterPro" id="IPR007225">
    <property type="entry name" value="EXOC6/Sec15"/>
</dbReference>
<sequence length="778" mass="88611">MPRRPPVYDDYGTAVREIILATSDSDFVDQLIPVLKDATVNNRTAGLNQSLAQYVDDRESEIENIGLTKHEEFLGSVNQLQKVREGTVALTAEILELNQSIQASTEKLAKQKQNLVDTRGVRQNIADVSDALNESLKILHAVNNAHELVRKKKYYGALKSLEDLQNEHLVPIIQNKYATQHQLADLIQKSIPASQKTISEAVMNDLNTWLFRVRETSQFLGEVAFYHTDTRRTRMRERVEQNEFLKHFRLNSAIELVFDESEEFDVLDNEEVRVDFTPLFEALHIHEALGKSDRFRADYAATRRQQKDLLMPSSVNLENDDADSSLSSLLEGISGFAIIEKATMRRLPQLRSSVDVDELWDSMCQTAISLIAKALKDVGNAEVLLKVKGMIALFIQTMEGWDYSITMLDNFLLKLFDKYAELLKRRFSEDFQEIVSTDDYMPMTINSLEEYEKVVNVSWFTQDKPLSELTFPCVLPFSQMYPLCCIDIRNFLNQFYFFSDDHFQHASIIDDTLRKSLDVLLNEKICQSLVERLSSQYLGQIVQILINLEHFETACQELEQLLIRARSSTSAGGPATLTATEQFRSNKKTAEKRIFELVNSKIDDLVDTAEYDWMAHTAQTEPSGYIQTLTRYLSNIMNSTLLSLPREIKELIYFDALSHAADKILNLPLSPDVKHINPNGVAAMANDVQSLTEFVGSLENAFMLEQNLDELQQTVALMQTDNTDEFYDITTRNRKYGRVNAQNGAILLEKLTHTVEGPNRAAQAAQGLANFSSRFGRR</sequence>
<protein>
    <recommendedName>
        <fullName evidence="5">Exocyst complex component SEC15</fullName>
    </recommendedName>
</protein>
<feature type="domain" description="Exocyst complex subunit EXOC6/Sec15 C-terminal" evidence="6">
    <location>
        <begin position="408"/>
        <end position="750"/>
    </location>
</feature>
<dbReference type="InterPro" id="IPR046361">
    <property type="entry name" value="EXOC6/Sec15_C"/>
</dbReference>
<gene>
    <name evidence="8" type="ORF">CMQ_7145</name>
</gene>
<dbReference type="Gene3D" id="1.20.58.670">
    <property type="entry name" value="Dsl1p vesicle tethering complex, Tip20p subunit, domain D"/>
    <property type="match status" value="1"/>
</dbReference>
<dbReference type="FunCoup" id="F0XQ04">
    <property type="interactions" value="483"/>
</dbReference>
<dbReference type="Pfam" id="PF20651">
    <property type="entry name" value="EXOC6_Sec15_N"/>
    <property type="match status" value="1"/>
</dbReference>
<dbReference type="FunFam" id="1.10.357.30:FF:000004">
    <property type="entry name" value="Exocyst complex component SEC15"/>
    <property type="match status" value="1"/>
</dbReference>
<feature type="domain" description="Exocyst complex component EXOC6/Sec15 N-terminal" evidence="7">
    <location>
        <begin position="51"/>
        <end position="225"/>
    </location>
</feature>
<organism evidence="9">
    <name type="scientific">Grosmannia clavigera (strain kw1407 / UAMH 11150)</name>
    <name type="common">Blue stain fungus</name>
    <name type="synonym">Graphiocladiella clavigera</name>
    <dbReference type="NCBI Taxonomy" id="655863"/>
    <lineage>
        <taxon>Eukaryota</taxon>
        <taxon>Fungi</taxon>
        <taxon>Dikarya</taxon>
        <taxon>Ascomycota</taxon>
        <taxon>Pezizomycotina</taxon>
        <taxon>Sordariomycetes</taxon>
        <taxon>Sordariomycetidae</taxon>
        <taxon>Ophiostomatales</taxon>
        <taxon>Ophiostomataceae</taxon>
        <taxon>Leptographium</taxon>
    </lineage>
</organism>
<dbReference type="PANTHER" id="PTHR12702:SF0">
    <property type="entry name" value="EXOCYST COMPLEX COMPONENT 6"/>
    <property type="match status" value="1"/>
</dbReference>
<dbReference type="GO" id="GO:0016020">
    <property type="term" value="C:membrane"/>
    <property type="evidence" value="ECO:0007669"/>
    <property type="project" value="TreeGrafter"/>
</dbReference>
<dbReference type="HOGENOM" id="CLU_009437_2_0_1"/>
<evidence type="ECO:0000256" key="4">
    <source>
        <dbReference type="ARBA" id="ARBA00023054"/>
    </source>
</evidence>
<dbReference type="InterPro" id="IPR042045">
    <property type="entry name" value="EXOC6/Sec15_C_dom1"/>
</dbReference>
<comment type="function">
    <text evidence="5">Component of the exocyst complex involved in the docking of exocytic vesicles with fusion sites on the plasma membrane.</text>
</comment>
<dbReference type="GO" id="GO:0000145">
    <property type="term" value="C:exocyst"/>
    <property type="evidence" value="ECO:0007669"/>
    <property type="project" value="UniProtKB-UniRule"/>
</dbReference>
<dbReference type="GO" id="GO:0006893">
    <property type="term" value="P:Golgi to plasma membrane transport"/>
    <property type="evidence" value="ECO:0007669"/>
    <property type="project" value="TreeGrafter"/>
</dbReference>
<evidence type="ECO:0000256" key="2">
    <source>
        <dbReference type="ARBA" id="ARBA00022448"/>
    </source>
</evidence>
<reference evidence="8 9" key="1">
    <citation type="journal article" date="2011" name="Proc. Natl. Acad. Sci. U.S.A.">
        <title>Genome and transcriptome analyses of the mountain pine beetle-fungal symbiont Grosmannia clavigera, a lodgepole pine pathogen.</title>
        <authorList>
            <person name="DiGuistini S."/>
            <person name="Wang Y."/>
            <person name="Liao N.Y."/>
            <person name="Taylor G."/>
            <person name="Tanguay P."/>
            <person name="Feau N."/>
            <person name="Henrissat B."/>
            <person name="Chan S.K."/>
            <person name="Hesse-Orce U."/>
            <person name="Alamouti S.M."/>
            <person name="Tsui C.K.M."/>
            <person name="Docking R.T."/>
            <person name="Levasseur A."/>
            <person name="Haridas S."/>
            <person name="Robertson G."/>
            <person name="Birol I."/>
            <person name="Holt R.A."/>
            <person name="Marra M.A."/>
            <person name="Hamelin R.C."/>
            <person name="Hirst M."/>
            <person name="Jones S.J.M."/>
            <person name="Bohlmann J."/>
            <person name="Breuil C."/>
        </authorList>
    </citation>
    <scope>NUCLEOTIDE SEQUENCE [LARGE SCALE GENOMIC DNA]</scope>
    <source>
        <strain evidence="9">kw1407 / UAMH 11150</strain>
    </source>
</reference>
<evidence type="ECO:0000313" key="8">
    <source>
        <dbReference type="EMBL" id="EFX00143.1"/>
    </source>
</evidence>
<dbReference type="InterPro" id="IPR042044">
    <property type="entry name" value="EXOC6PINT-1/Sec15/Tip20_C_dom2"/>
</dbReference>
<proteinExistence type="inferred from homology"/>
<dbReference type="InterPro" id="IPR048359">
    <property type="entry name" value="EXOC6_Sec15_N"/>
</dbReference>
<keyword evidence="3 5" id="KW-0268">Exocytosis</keyword>
<dbReference type="Pfam" id="PF04091">
    <property type="entry name" value="Sec15_C"/>
    <property type="match status" value="1"/>
</dbReference>
<dbReference type="GeneID" id="25980657"/>
<dbReference type="FunFam" id="1.20.58.670:FF:000004">
    <property type="entry name" value="Exocyst complex component SEC15"/>
    <property type="match status" value="1"/>
</dbReference>
<dbReference type="GO" id="GO:0090522">
    <property type="term" value="P:vesicle tethering involved in exocytosis"/>
    <property type="evidence" value="ECO:0007669"/>
    <property type="project" value="UniProtKB-UniRule"/>
</dbReference>
<evidence type="ECO:0000313" key="9">
    <source>
        <dbReference type="Proteomes" id="UP000007796"/>
    </source>
</evidence>
<name>F0XQ04_GROCL</name>
<dbReference type="OrthoDB" id="10267033at2759"/>
<dbReference type="Proteomes" id="UP000007796">
    <property type="component" value="Unassembled WGS sequence"/>
</dbReference>
<evidence type="ECO:0000256" key="3">
    <source>
        <dbReference type="ARBA" id="ARBA00022483"/>
    </source>
</evidence>
<accession>F0XQ04</accession>
<keyword evidence="4" id="KW-0175">Coiled coil</keyword>
<dbReference type="PANTHER" id="PTHR12702">
    <property type="entry name" value="SEC15"/>
    <property type="match status" value="1"/>
</dbReference>
<dbReference type="AlphaFoldDB" id="F0XQ04"/>
<evidence type="ECO:0000259" key="7">
    <source>
        <dbReference type="Pfam" id="PF20651"/>
    </source>
</evidence>
<evidence type="ECO:0000259" key="6">
    <source>
        <dbReference type="Pfam" id="PF04091"/>
    </source>
</evidence>
<evidence type="ECO:0000256" key="1">
    <source>
        <dbReference type="ARBA" id="ARBA00007944"/>
    </source>
</evidence>
<dbReference type="eggNOG" id="KOG2176">
    <property type="taxonomic scope" value="Eukaryota"/>
</dbReference>